<proteinExistence type="inferred from homology"/>
<dbReference type="GO" id="GO:0005524">
    <property type="term" value="F:ATP binding"/>
    <property type="evidence" value="ECO:0007669"/>
    <property type="project" value="UniProtKB-KW"/>
</dbReference>
<dbReference type="STRING" id="1122214.Mame_00217"/>
<dbReference type="Proteomes" id="UP000191135">
    <property type="component" value="Chromosome"/>
</dbReference>
<evidence type="ECO:0000256" key="4">
    <source>
        <dbReference type="ARBA" id="ARBA00022475"/>
    </source>
</evidence>
<comment type="subcellular location">
    <subcellularLocation>
        <location evidence="1">Cell inner membrane</location>
        <topology evidence="1">Peripheral membrane protein</topology>
    </subcellularLocation>
</comment>
<dbReference type="PANTHER" id="PTHR43297">
    <property type="entry name" value="OLIGOPEPTIDE TRANSPORT ATP-BINDING PROTEIN APPD"/>
    <property type="match status" value="1"/>
</dbReference>
<keyword evidence="7" id="KW-0472">Membrane</keyword>
<keyword evidence="4" id="KW-1003">Cell membrane</keyword>
<gene>
    <name evidence="9" type="primary">gsiA_1</name>
    <name evidence="9" type="ORF">Mame_00217</name>
</gene>
<sequence length="694" mass="75025">MTAIATDPLLRVDNLTTAFGNRDAGITAVRNVSFEVGRGRVLGIVGESGSGKSVTARSILRLLRKPGHVREGSVKLAGRELLTLPEEEMRKIRGKDIAMVFQDPQSALNPVMRVGDQIVEALEVHGVKGPAARERARELLRQVGIPDVERNIDNYPHEFSGGMRQRVVISIALANHPSLLLADEPTTALDVTIQAQILRLLVKLRDELGVSIVMITHDMGVVAELCDDLVVMYGGRVVETGLVSDVLTAPRHPYTAALLRSVPRLDADDAHELPAIPGQPPIPAFLPSGCAFHPRCAHAIEACREKVPPLAQLQPGHRSACHVAQAGKTDLAPPPSAALPARAAVPDNAKPFLKVTNLKTDVAAGSGGMFRKHTPVYAVDGISFDVYLGQTFGLVGESGCGKSSLSRSLVGINHPTSGTIELDGRDVTAMTTEDRHFINRRVQYVYQDPSASLNPRRTIAQSLEEALAVVGLTGRAARARAADLMNTVGLAPHFLSRYPFEISGGQRQRVGIARALAVEPKLLICDEPVSALDVSIQAQIINLLDDLKTELGLGYLFIAHDLAVVKHISDMVAVMYLGRLVETGTTDDVYNRPRHPYTQALLSATPEADVTRRDRERIYLGGELPSPANPPSGCRFRTRCPIGPLHRPDRQICKDSDPALAERDGRSKVACHFAAERDALLLSEAQNPEGAQQR</sequence>
<dbReference type="Pfam" id="PF08352">
    <property type="entry name" value="oligo_HPY"/>
    <property type="match status" value="2"/>
</dbReference>
<dbReference type="GO" id="GO:0055085">
    <property type="term" value="P:transmembrane transport"/>
    <property type="evidence" value="ECO:0007669"/>
    <property type="project" value="UniProtKB-ARBA"/>
</dbReference>
<organism evidence="9 10">
    <name type="scientific">Martelella mediterranea DSM 17316</name>
    <dbReference type="NCBI Taxonomy" id="1122214"/>
    <lineage>
        <taxon>Bacteria</taxon>
        <taxon>Pseudomonadati</taxon>
        <taxon>Pseudomonadota</taxon>
        <taxon>Alphaproteobacteria</taxon>
        <taxon>Hyphomicrobiales</taxon>
        <taxon>Aurantimonadaceae</taxon>
        <taxon>Martelella</taxon>
    </lineage>
</organism>
<dbReference type="Pfam" id="PF00005">
    <property type="entry name" value="ABC_tran"/>
    <property type="match status" value="2"/>
</dbReference>
<dbReference type="Gene3D" id="3.40.50.300">
    <property type="entry name" value="P-loop containing nucleotide triphosphate hydrolases"/>
    <property type="match status" value="2"/>
</dbReference>
<evidence type="ECO:0000256" key="1">
    <source>
        <dbReference type="ARBA" id="ARBA00004417"/>
    </source>
</evidence>
<dbReference type="NCBIfam" id="NF008453">
    <property type="entry name" value="PRK11308.1"/>
    <property type="match status" value="2"/>
</dbReference>
<dbReference type="InterPro" id="IPR013563">
    <property type="entry name" value="Oligopep_ABC_C"/>
</dbReference>
<dbReference type="EC" id="3.6.3.-" evidence="9"/>
<evidence type="ECO:0000256" key="5">
    <source>
        <dbReference type="ARBA" id="ARBA00022741"/>
    </source>
</evidence>
<dbReference type="NCBIfam" id="TIGR01727">
    <property type="entry name" value="oligo_HPY"/>
    <property type="match status" value="2"/>
</dbReference>
<evidence type="ECO:0000313" key="9">
    <source>
        <dbReference type="EMBL" id="AQZ49600.1"/>
    </source>
</evidence>
<feature type="domain" description="ABC transporter" evidence="8">
    <location>
        <begin position="353"/>
        <end position="602"/>
    </location>
</feature>
<evidence type="ECO:0000313" key="10">
    <source>
        <dbReference type="Proteomes" id="UP000191135"/>
    </source>
</evidence>
<evidence type="ECO:0000256" key="3">
    <source>
        <dbReference type="ARBA" id="ARBA00022448"/>
    </source>
</evidence>
<dbReference type="GO" id="GO:0015833">
    <property type="term" value="P:peptide transport"/>
    <property type="evidence" value="ECO:0007669"/>
    <property type="project" value="InterPro"/>
</dbReference>
<dbReference type="InterPro" id="IPR027417">
    <property type="entry name" value="P-loop_NTPase"/>
</dbReference>
<evidence type="ECO:0000256" key="7">
    <source>
        <dbReference type="ARBA" id="ARBA00023136"/>
    </source>
</evidence>
<dbReference type="PROSITE" id="PS50893">
    <property type="entry name" value="ABC_TRANSPORTER_2"/>
    <property type="match status" value="2"/>
</dbReference>
<dbReference type="GO" id="GO:0016887">
    <property type="term" value="F:ATP hydrolysis activity"/>
    <property type="evidence" value="ECO:0007669"/>
    <property type="project" value="InterPro"/>
</dbReference>
<dbReference type="SMART" id="SM00382">
    <property type="entry name" value="AAA"/>
    <property type="match status" value="2"/>
</dbReference>
<accession>A0A1U9YW36</accession>
<dbReference type="CDD" id="cd03257">
    <property type="entry name" value="ABC_NikE_OppD_transporters"/>
    <property type="match status" value="2"/>
</dbReference>
<keyword evidence="10" id="KW-1185">Reference proteome</keyword>
<dbReference type="RefSeq" id="WP_018063348.1">
    <property type="nucleotide sequence ID" value="NZ_AQWH01000003.1"/>
</dbReference>
<dbReference type="GO" id="GO:0005886">
    <property type="term" value="C:plasma membrane"/>
    <property type="evidence" value="ECO:0007669"/>
    <property type="project" value="UniProtKB-SubCell"/>
</dbReference>
<keyword evidence="6 9" id="KW-0067">ATP-binding</keyword>
<dbReference type="PROSITE" id="PS00211">
    <property type="entry name" value="ABC_TRANSPORTER_1"/>
    <property type="match status" value="2"/>
</dbReference>
<evidence type="ECO:0000256" key="6">
    <source>
        <dbReference type="ARBA" id="ARBA00022840"/>
    </source>
</evidence>
<evidence type="ECO:0000259" key="8">
    <source>
        <dbReference type="PROSITE" id="PS50893"/>
    </source>
</evidence>
<dbReference type="eggNOG" id="COG4172">
    <property type="taxonomic scope" value="Bacteria"/>
</dbReference>
<dbReference type="InterPro" id="IPR017871">
    <property type="entry name" value="ABC_transporter-like_CS"/>
</dbReference>
<evidence type="ECO:0000256" key="2">
    <source>
        <dbReference type="ARBA" id="ARBA00005417"/>
    </source>
</evidence>
<feature type="domain" description="ABC transporter" evidence="8">
    <location>
        <begin position="10"/>
        <end position="259"/>
    </location>
</feature>
<dbReference type="InterPro" id="IPR003439">
    <property type="entry name" value="ABC_transporter-like_ATP-bd"/>
</dbReference>
<keyword evidence="9" id="KW-0378">Hydrolase</keyword>
<dbReference type="OrthoDB" id="9802264at2"/>
<dbReference type="SUPFAM" id="SSF52540">
    <property type="entry name" value="P-loop containing nucleoside triphosphate hydrolases"/>
    <property type="match status" value="2"/>
</dbReference>
<dbReference type="PANTHER" id="PTHR43297:SF2">
    <property type="entry name" value="DIPEPTIDE TRANSPORT ATP-BINDING PROTEIN DPPD"/>
    <property type="match status" value="1"/>
</dbReference>
<dbReference type="KEGG" id="mmed:Mame_00217"/>
<dbReference type="InterPro" id="IPR003593">
    <property type="entry name" value="AAA+_ATPase"/>
</dbReference>
<dbReference type="AlphaFoldDB" id="A0A1U9YW36"/>
<keyword evidence="3" id="KW-0813">Transport</keyword>
<dbReference type="NCBIfam" id="NF007739">
    <property type="entry name" value="PRK10419.1"/>
    <property type="match status" value="2"/>
</dbReference>
<dbReference type="FunFam" id="3.40.50.300:FF:000016">
    <property type="entry name" value="Oligopeptide ABC transporter ATP-binding component"/>
    <property type="match status" value="2"/>
</dbReference>
<dbReference type="EMBL" id="CP020330">
    <property type="protein sequence ID" value="AQZ49600.1"/>
    <property type="molecule type" value="Genomic_DNA"/>
</dbReference>
<reference evidence="9 10" key="1">
    <citation type="submission" date="2017-03" db="EMBL/GenBank/DDBJ databases">
        <title>Foreign affairs: Plasmid Transfer between Roseobacters and Rhizobia.</title>
        <authorList>
            <person name="Bartling P."/>
            <person name="Bunk B."/>
            <person name="Overmann J."/>
            <person name="Brinkmann H."/>
            <person name="Petersen J."/>
        </authorList>
    </citation>
    <scope>NUCLEOTIDE SEQUENCE [LARGE SCALE GENOMIC DNA]</scope>
    <source>
        <strain evidence="9 10">MACL11</strain>
    </source>
</reference>
<dbReference type="InterPro" id="IPR050388">
    <property type="entry name" value="ABC_Ni/Peptide_Import"/>
</dbReference>
<name>A0A1U9YW36_9HYPH</name>
<comment type="similarity">
    <text evidence="2">Belongs to the ABC transporter superfamily.</text>
</comment>
<keyword evidence="5" id="KW-0547">Nucleotide-binding</keyword>
<protein>
    <submittedName>
        <fullName evidence="9">Glutathione import ATP-binding protein GsiA</fullName>
        <ecNumber evidence="9">3.6.3.-</ecNumber>
    </submittedName>
</protein>